<dbReference type="Pfam" id="PF00005">
    <property type="entry name" value="ABC_tran"/>
    <property type="match status" value="2"/>
</dbReference>
<keyword evidence="1" id="KW-0813">Transport</keyword>
<accession>A0A081D2T8</accession>
<dbReference type="Proteomes" id="UP000028701">
    <property type="component" value="Unassembled WGS sequence"/>
</dbReference>
<comment type="caution">
    <text evidence="8">The sequence shown here is derived from an EMBL/GenBank/DDBJ whole genome shotgun (WGS) entry which is preliminary data.</text>
</comment>
<keyword evidence="3" id="KW-0677">Repeat</keyword>
<dbReference type="PROSITE" id="PS50893">
    <property type="entry name" value="ABC_TRANSPORTER_2"/>
    <property type="match status" value="2"/>
</dbReference>
<name>A0A081D2T8_9HYPH</name>
<dbReference type="InterPro" id="IPR027417">
    <property type="entry name" value="P-loop_NTPase"/>
</dbReference>
<proteinExistence type="predicted"/>
<feature type="domain" description="ABC transporter" evidence="7">
    <location>
        <begin position="249"/>
        <end position="493"/>
    </location>
</feature>
<dbReference type="InterPro" id="IPR003439">
    <property type="entry name" value="ABC_transporter-like_ATP-bd"/>
</dbReference>
<evidence type="ECO:0000256" key="6">
    <source>
        <dbReference type="ARBA" id="ARBA00023136"/>
    </source>
</evidence>
<dbReference type="Gene3D" id="3.40.50.300">
    <property type="entry name" value="P-loop containing nucleotide triphosphate hydrolases"/>
    <property type="match status" value="2"/>
</dbReference>
<dbReference type="PANTHER" id="PTHR43790:SF9">
    <property type="entry name" value="GALACTOFURANOSE TRANSPORTER ATP-BINDING PROTEIN YTFR"/>
    <property type="match status" value="1"/>
</dbReference>
<dbReference type="SUPFAM" id="SSF52540">
    <property type="entry name" value="P-loop containing nucleoside triphosphate hydrolases"/>
    <property type="match status" value="2"/>
</dbReference>
<dbReference type="PANTHER" id="PTHR43790">
    <property type="entry name" value="CARBOHYDRATE TRANSPORT ATP-BINDING PROTEIN MG119-RELATED"/>
    <property type="match status" value="1"/>
</dbReference>
<evidence type="ECO:0000313" key="8">
    <source>
        <dbReference type="EMBL" id="GAK73234.1"/>
    </source>
</evidence>
<dbReference type="OrthoDB" id="9805029at2"/>
<gene>
    <name evidence="8" type="ORF">RRU01S_33_00390</name>
</gene>
<evidence type="ECO:0000256" key="4">
    <source>
        <dbReference type="ARBA" id="ARBA00022741"/>
    </source>
</evidence>
<dbReference type="RefSeq" id="WP_045232651.1">
    <property type="nucleotide sequence ID" value="NZ_BBJU01000033.1"/>
</dbReference>
<dbReference type="CDD" id="cd03216">
    <property type="entry name" value="ABC_Carb_Monos_I"/>
    <property type="match status" value="1"/>
</dbReference>
<evidence type="ECO:0000313" key="9">
    <source>
        <dbReference type="Proteomes" id="UP000028701"/>
    </source>
</evidence>
<dbReference type="GO" id="GO:0016887">
    <property type="term" value="F:ATP hydrolysis activity"/>
    <property type="evidence" value="ECO:0007669"/>
    <property type="project" value="InterPro"/>
</dbReference>
<sequence length="493" mass="53294">MPILDVQNVSLAFGSTRALANANLTIEAGEVVALMGANGAGKSTLVKILSRLYRPDAGNILWQSEEFVPKTPAEAATKGIVTVHQSTDVVGIPGLTVADALLLNHFVDGRHPFFLSRKSIRKAAANILADAGFDLPLDRDFEDLSAADRQLLAIARALANKARLLILDEPTASLSSRESLRLYDLVRGLKQRGISVLYISHRTADLAALADRVEILRGGRNVGSFRQPIDFDAAIETMIGRSLKSARPARRETFGRTVLELENVRLLPGAKPFSLSVREGEVVAITGVLGAGKSRLLSSLFGLGAFAEGTASLDGKLYAPRNPADAISSGVAMAAEDRHRSSFIHADWPGESIAATISLPHLKKWYPSGFLFSNRELKEGEDAIKRLAIKAQSASASVWSLSGGNQQKTVIARWEAEPSRLLLLDEPFQGVDVGARQDIITTIRCHSDRATLIATSDPEEAFEVADRVLVMEHHTLFDTTRDVDATQPDKELA</sequence>
<keyword evidence="6" id="KW-0472">Membrane</keyword>
<keyword evidence="5 8" id="KW-0067">ATP-binding</keyword>
<keyword evidence="2" id="KW-0762">Sugar transport</keyword>
<evidence type="ECO:0000259" key="7">
    <source>
        <dbReference type="PROSITE" id="PS50893"/>
    </source>
</evidence>
<dbReference type="SMART" id="SM00382">
    <property type="entry name" value="AAA"/>
    <property type="match status" value="2"/>
</dbReference>
<evidence type="ECO:0000256" key="3">
    <source>
        <dbReference type="ARBA" id="ARBA00022737"/>
    </source>
</evidence>
<dbReference type="GO" id="GO:0005524">
    <property type="term" value="F:ATP binding"/>
    <property type="evidence" value="ECO:0007669"/>
    <property type="project" value="UniProtKB-KW"/>
</dbReference>
<keyword evidence="4" id="KW-0547">Nucleotide-binding</keyword>
<evidence type="ECO:0000256" key="5">
    <source>
        <dbReference type="ARBA" id="ARBA00022840"/>
    </source>
</evidence>
<dbReference type="eggNOG" id="COG1129">
    <property type="taxonomic scope" value="Bacteria"/>
</dbReference>
<feature type="domain" description="ABC transporter" evidence="7">
    <location>
        <begin position="4"/>
        <end position="243"/>
    </location>
</feature>
<dbReference type="InterPro" id="IPR003593">
    <property type="entry name" value="AAA+_ATPase"/>
</dbReference>
<reference evidence="8 9" key="1">
    <citation type="submission" date="2014-08" db="EMBL/GenBank/DDBJ databases">
        <title>Whole genome shotgun sequence of Rhizobium rubi NBRC 13261.</title>
        <authorList>
            <person name="Katano-Makiyama Y."/>
            <person name="Hosoyama A."/>
            <person name="Hashimoto M."/>
            <person name="Hosoyama Y."/>
            <person name="Noguchi M."/>
            <person name="Tsuchikane K."/>
            <person name="Uohara A."/>
            <person name="Ohji S."/>
            <person name="Ichikawa N."/>
            <person name="Kimura A."/>
            <person name="Yamazoe A."/>
            <person name="Fujita N."/>
        </authorList>
    </citation>
    <scope>NUCLEOTIDE SEQUENCE [LARGE SCALE GENOMIC DNA]</scope>
    <source>
        <strain evidence="8 9">NBRC 13261</strain>
    </source>
</reference>
<evidence type="ECO:0000256" key="1">
    <source>
        <dbReference type="ARBA" id="ARBA00022448"/>
    </source>
</evidence>
<evidence type="ECO:0000256" key="2">
    <source>
        <dbReference type="ARBA" id="ARBA00022597"/>
    </source>
</evidence>
<dbReference type="CDD" id="cd03215">
    <property type="entry name" value="ABC_Carb_Monos_II"/>
    <property type="match status" value="1"/>
</dbReference>
<dbReference type="AlphaFoldDB" id="A0A081D2T8"/>
<dbReference type="InterPro" id="IPR050107">
    <property type="entry name" value="ABC_carbohydrate_import_ATPase"/>
</dbReference>
<dbReference type="EMBL" id="BBJU01000033">
    <property type="protein sequence ID" value="GAK73234.1"/>
    <property type="molecule type" value="Genomic_DNA"/>
</dbReference>
<protein>
    <submittedName>
        <fullName evidence="8">Putative sugar ABC transporter ATP-binding protein</fullName>
    </submittedName>
</protein>
<organism evidence="8 9">
    <name type="scientific">Agrobacterium rubi TR3 = NBRC 13261</name>
    <dbReference type="NCBI Taxonomy" id="1368415"/>
    <lineage>
        <taxon>Bacteria</taxon>
        <taxon>Pseudomonadati</taxon>
        <taxon>Pseudomonadota</taxon>
        <taxon>Alphaproteobacteria</taxon>
        <taxon>Hyphomicrobiales</taxon>
        <taxon>Rhizobiaceae</taxon>
        <taxon>Rhizobium/Agrobacterium group</taxon>
        <taxon>Agrobacterium</taxon>
    </lineage>
</organism>